<dbReference type="GO" id="GO:0031177">
    <property type="term" value="F:phosphopantetheine binding"/>
    <property type="evidence" value="ECO:0007669"/>
    <property type="project" value="TreeGrafter"/>
</dbReference>
<feature type="domain" description="Condensation" evidence="3">
    <location>
        <begin position="28"/>
        <end position="334"/>
    </location>
</feature>
<evidence type="ECO:0000313" key="5">
    <source>
        <dbReference type="Proteomes" id="UP000616724"/>
    </source>
</evidence>
<dbReference type="GO" id="GO:0005737">
    <property type="term" value="C:cytoplasm"/>
    <property type="evidence" value="ECO:0007669"/>
    <property type="project" value="TreeGrafter"/>
</dbReference>
<name>A0A8J3W7A9_9ACTN</name>
<keyword evidence="1" id="KW-0175">Coiled coil</keyword>
<dbReference type="Gene3D" id="3.30.559.10">
    <property type="entry name" value="Chloramphenicol acetyltransferase-like domain"/>
    <property type="match status" value="1"/>
</dbReference>
<feature type="region of interest" description="Disordered" evidence="2">
    <location>
        <begin position="1"/>
        <end position="30"/>
    </location>
</feature>
<reference evidence="4 5" key="1">
    <citation type="submission" date="2021-01" db="EMBL/GenBank/DDBJ databases">
        <title>Whole genome shotgun sequence of Planobispora longispora NBRC 13918.</title>
        <authorList>
            <person name="Komaki H."/>
            <person name="Tamura T."/>
        </authorList>
    </citation>
    <scope>NUCLEOTIDE SEQUENCE [LARGE SCALE GENOMIC DNA]</scope>
    <source>
        <strain evidence="4 5">NBRC 13918</strain>
    </source>
</reference>
<feature type="compositionally biased region" description="Basic and acidic residues" evidence="2">
    <location>
        <begin position="1"/>
        <end position="10"/>
    </location>
</feature>
<dbReference type="Proteomes" id="UP000616724">
    <property type="component" value="Unassembled WGS sequence"/>
</dbReference>
<dbReference type="AlphaFoldDB" id="A0A8J3W7A9"/>
<comment type="caution">
    <text evidence="4">The sequence shown here is derived from an EMBL/GenBank/DDBJ whole genome shotgun (WGS) entry which is preliminary data.</text>
</comment>
<dbReference type="EMBL" id="BOOH01000033">
    <property type="protein sequence ID" value="GIH77656.1"/>
    <property type="molecule type" value="Genomic_DNA"/>
</dbReference>
<dbReference type="GO" id="GO:0043041">
    <property type="term" value="P:amino acid activation for nonribosomal peptide biosynthetic process"/>
    <property type="evidence" value="ECO:0007669"/>
    <property type="project" value="TreeGrafter"/>
</dbReference>
<dbReference type="SUPFAM" id="SSF52777">
    <property type="entry name" value="CoA-dependent acyltransferases"/>
    <property type="match status" value="2"/>
</dbReference>
<organism evidence="4 5">
    <name type="scientific">Planobispora longispora</name>
    <dbReference type="NCBI Taxonomy" id="28887"/>
    <lineage>
        <taxon>Bacteria</taxon>
        <taxon>Bacillati</taxon>
        <taxon>Actinomycetota</taxon>
        <taxon>Actinomycetes</taxon>
        <taxon>Streptosporangiales</taxon>
        <taxon>Streptosporangiaceae</taxon>
        <taxon>Planobispora</taxon>
    </lineage>
</organism>
<dbReference type="GO" id="GO:0044550">
    <property type="term" value="P:secondary metabolite biosynthetic process"/>
    <property type="evidence" value="ECO:0007669"/>
    <property type="project" value="TreeGrafter"/>
</dbReference>
<dbReference type="PANTHER" id="PTHR45527">
    <property type="entry name" value="NONRIBOSOMAL PEPTIDE SYNTHETASE"/>
    <property type="match status" value="1"/>
</dbReference>
<evidence type="ECO:0000313" key="4">
    <source>
        <dbReference type="EMBL" id="GIH77656.1"/>
    </source>
</evidence>
<dbReference type="GO" id="GO:0003824">
    <property type="term" value="F:catalytic activity"/>
    <property type="evidence" value="ECO:0007669"/>
    <property type="project" value="InterPro"/>
</dbReference>
<dbReference type="Pfam" id="PF00668">
    <property type="entry name" value="Condensation"/>
    <property type="match status" value="1"/>
</dbReference>
<keyword evidence="5" id="KW-1185">Reference proteome</keyword>
<evidence type="ECO:0000256" key="1">
    <source>
        <dbReference type="SAM" id="Coils"/>
    </source>
</evidence>
<dbReference type="InterPro" id="IPR023213">
    <property type="entry name" value="CAT-like_dom_sf"/>
</dbReference>
<accession>A0A8J3W7A9</accession>
<sequence>MDVRSPEGMDARSGGTVEARFSGGRSGTAPLTWGQRAIWDAVRKTAPDDRYFNFGQILPVPGRARPLTPERAAAALGSLVERHESLRTRLGPADPDRAQADQAQAEQAQAEQAQAEQAQADQAQAERVRPYRPLEDPEPQQVLEGSGTLTVTVTTGDPERLLDELTATAFDYAAEWPLRAGLVVDGDEVTHLVLAFCHLAADGMGAEVALRDLRLLLTRGAVPGPVPPRPLDLARWQESEPGQRVARMAAEHWEQEYRRIPPTMFDRPSGEAASPPVWRAKIVSRAMDLAAQRIAALHSTSTSTVLLAFSSSLVTEVTGHEVCAMLPIVGNRFRGDTVNAVTTLSQEGLFVLEAGHEDVAALLRAAKPAALRAYRSAYHDPRDRDRLTAEISRSRGTAVHPYCCFNDMRFTDRADATHDEATVRRALAETELTWPLQQDKLNCRFCLHLTAEPGGLGVSVTADTRFLSRPAMERYLLDLESALVAAAFAGAPELVG</sequence>
<feature type="coiled-coil region" evidence="1">
    <location>
        <begin position="98"/>
        <end position="128"/>
    </location>
</feature>
<dbReference type="PANTHER" id="PTHR45527:SF1">
    <property type="entry name" value="FATTY ACID SYNTHASE"/>
    <property type="match status" value="1"/>
</dbReference>
<dbReference type="Gene3D" id="3.30.559.30">
    <property type="entry name" value="Nonribosomal peptide synthetase, condensation domain"/>
    <property type="match status" value="1"/>
</dbReference>
<evidence type="ECO:0000256" key="2">
    <source>
        <dbReference type="SAM" id="MobiDB-lite"/>
    </source>
</evidence>
<evidence type="ECO:0000259" key="3">
    <source>
        <dbReference type="Pfam" id="PF00668"/>
    </source>
</evidence>
<dbReference type="InterPro" id="IPR001242">
    <property type="entry name" value="Condensation_dom"/>
</dbReference>
<dbReference type="RefSeq" id="WP_203892210.1">
    <property type="nucleotide sequence ID" value="NZ_BOOH01000033.1"/>
</dbReference>
<proteinExistence type="predicted"/>
<dbReference type="GO" id="GO:0008610">
    <property type="term" value="P:lipid biosynthetic process"/>
    <property type="evidence" value="ECO:0007669"/>
    <property type="project" value="UniProtKB-ARBA"/>
</dbReference>
<protein>
    <recommendedName>
        <fullName evidence="3">Condensation domain-containing protein</fullName>
    </recommendedName>
</protein>
<gene>
    <name evidence="4" type="ORF">Plo01_40850</name>
</gene>